<dbReference type="SUPFAM" id="SSF51735">
    <property type="entry name" value="NAD(P)-binding Rossmann-fold domains"/>
    <property type="match status" value="1"/>
</dbReference>
<dbReference type="SUPFAM" id="SSF55347">
    <property type="entry name" value="Glyceraldehyde-3-phosphate dehydrogenase-like, C-terminal domain"/>
    <property type="match status" value="1"/>
</dbReference>
<dbReference type="Pfam" id="PF22725">
    <property type="entry name" value="GFO_IDH_MocA_C3"/>
    <property type="match status" value="1"/>
</dbReference>
<dbReference type="PANTHER" id="PTHR43708">
    <property type="entry name" value="CONSERVED EXPRESSED OXIDOREDUCTASE (EUROFUNG)"/>
    <property type="match status" value="1"/>
</dbReference>
<sequence>MNKLKGVVIGAGYFSDFHYDAWSRIDEVEIVALADFNEENGQAMQGKYGISTFYNDYQEMLEKEKPDFVDIVTPPASHLSIVEHIVTLGIPMICQKPLAPSDADAKRMVSLTQEAGIPFMVHENFRFQPWHREIKRLISEGVIGDIHNLSFNSRMGDGWGEDAYLSRQPYFRAYEHLLIYETGIHFIDLIRFYAGEIRQGFVKTRRLNPVIKGEDRVHAQFETHQGVWAFWDANRYNEPITKKLRYTFCELTVEGRGGSIRLDYEGNITIQKLGEEVTVHSYIHGNRGFAGDSCLATQQHFVSCLLNGGPFETNGLDYLKNIEVQRLAYRSADEGLPFLIRL</sequence>
<dbReference type="Gene3D" id="3.40.50.720">
    <property type="entry name" value="NAD(P)-binding Rossmann-like Domain"/>
    <property type="match status" value="1"/>
</dbReference>
<comment type="caution">
    <text evidence="3">The sequence shown here is derived from an EMBL/GenBank/DDBJ whole genome shotgun (WGS) entry which is preliminary data.</text>
</comment>
<feature type="domain" description="GFO/IDH/MocA-like oxidoreductase" evidence="2">
    <location>
        <begin position="131"/>
        <end position="260"/>
    </location>
</feature>
<dbReference type="InterPro" id="IPR036291">
    <property type="entry name" value="NAD(P)-bd_dom_sf"/>
</dbReference>
<dbReference type="OrthoDB" id="9795543at2"/>
<gene>
    <name evidence="3" type="ORF">CLV98_110173</name>
</gene>
<evidence type="ECO:0000259" key="2">
    <source>
        <dbReference type="Pfam" id="PF22725"/>
    </source>
</evidence>
<reference evidence="3 4" key="1">
    <citation type="submission" date="2018-03" db="EMBL/GenBank/DDBJ databases">
        <title>Genomic Encyclopedia of Archaeal and Bacterial Type Strains, Phase II (KMG-II): from individual species to whole genera.</title>
        <authorList>
            <person name="Goeker M."/>
        </authorList>
    </citation>
    <scope>NUCLEOTIDE SEQUENCE [LARGE SCALE GENOMIC DNA]</scope>
    <source>
        <strain evidence="3 4">DSM 100346</strain>
    </source>
</reference>
<protein>
    <submittedName>
        <fullName evidence="3">Putative dehydrogenase</fullName>
    </submittedName>
</protein>
<dbReference type="InterPro" id="IPR051317">
    <property type="entry name" value="Gfo/Idh/MocA_oxidoreduct"/>
</dbReference>
<dbReference type="GO" id="GO:0000166">
    <property type="term" value="F:nucleotide binding"/>
    <property type="evidence" value="ECO:0007669"/>
    <property type="project" value="InterPro"/>
</dbReference>
<proteinExistence type="predicted"/>
<dbReference type="Proteomes" id="UP000245880">
    <property type="component" value="Unassembled WGS sequence"/>
</dbReference>
<dbReference type="RefSeq" id="WP_109676312.1">
    <property type="nucleotide sequence ID" value="NZ_QGDT01000010.1"/>
</dbReference>
<name>A0A316AGU8_9BACT</name>
<evidence type="ECO:0000313" key="4">
    <source>
        <dbReference type="Proteomes" id="UP000245880"/>
    </source>
</evidence>
<evidence type="ECO:0000313" key="3">
    <source>
        <dbReference type="EMBL" id="PWJ56862.1"/>
    </source>
</evidence>
<dbReference type="EMBL" id="QGDT01000010">
    <property type="protein sequence ID" value="PWJ56862.1"/>
    <property type="molecule type" value="Genomic_DNA"/>
</dbReference>
<dbReference type="InterPro" id="IPR055170">
    <property type="entry name" value="GFO_IDH_MocA-like_dom"/>
</dbReference>
<dbReference type="PANTHER" id="PTHR43708:SF8">
    <property type="entry name" value="OXIDOREDUCTASE"/>
    <property type="match status" value="1"/>
</dbReference>
<organism evidence="3 4">
    <name type="scientific">Dyadobacter jejuensis</name>
    <dbReference type="NCBI Taxonomy" id="1082580"/>
    <lineage>
        <taxon>Bacteria</taxon>
        <taxon>Pseudomonadati</taxon>
        <taxon>Bacteroidota</taxon>
        <taxon>Cytophagia</taxon>
        <taxon>Cytophagales</taxon>
        <taxon>Spirosomataceae</taxon>
        <taxon>Dyadobacter</taxon>
    </lineage>
</organism>
<dbReference type="InterPro" id="IPR000683">
    <property type="entry name" value="Gfo/Idh/MocA-like_OxRdtase_N"/>
</dbReference>
<dbReference type="Gene3D" id="3.30.360.10">
    <property type="entry name" value="Dihydrodipicolinate Reductase, domain 2"/>
    <property type="match status" value="1"/>
</dbReference>
<keyword evidence="4" id="KW-1185">Reference proteome</keyword>
<feature type="domain" description="Gfo/Idh/MocA-like oxidoreductase N-terminal" evidence="1">
    <location>
        <begin position="6"/>
        <end position="121"/>
    </location>
</feature>
<dbReference type="AlphaFoldDB" id="A0A316AGU8"/>
<accession>A0A316AGU8</accession>
<dbReference type="Pfam" id="PF01408">
    <property type="entry name" value="GFO_IDH_MocA"/>
    <property type="match status" value="1"/>
</dbReference>
<evidence type="ECO:0000259" key="1">
    <source>
        <dbReference type="Pfam" id="PF01408"/>
    </source>
</evidence>